<dbReference type="InterPro" id="IPR036568">
    <property type="entry name" value="GGCT-like_sf"/>
</dbReference>
<evidence type="ECO:0000259" key="1">
    <source>
        <dbReference type="Pfam" id="PF06094"/>
    </source>
</evidence>
<dbReference type="Gene3D" id="3.10.490.10">
    <property type="entry name" value="Gamma-glutamyl cyclotransferase-like"/>
    <property type="match status" value="1"/>
</dbReference>
<proteinExistence type="predicted"/>
<sequence>MSARHLLFSYGTLQLREVQLDTFGHVVESDEDVLPGYTADYAEIDDDRVPGSPRHHILPVVRATGDPRDKVTGVVLHVTEAEMDAADEFEMARYRRVSATLGTGRTAWVYVTA</sequence>
<feature type="domain" description="Gamma-glutamylcyclotransferase AIG2-like" evidence="1">
    <location>
        <begin position="7"/>
        <end position="112"/>
    </location>
</feature>
<dbReference type="Proteomes" id="UP001291912">
    <property type="component" value="Unassembled WGS sequence"/>
</dbReference>
<dbReference type="SUPFAM" id="SSF110857">
    <property type="entry name" value="Gamma-glutamyl cyclotransferase-like"/>
    <property type="match status" value="1"/>
</dbReference>
<organism evidence="2 3">
    <name type="scientific">Microbacterium aquimaris</name>
    <dbReference type="NCBI Taxonomy" id="459816"/>
    <lineage>
        <taxon>Bacteria</taxon>
        <taxon>Bacillati</taxon>
        <taxon>Actinomycetota</taxon>
        <taxon>Actinomycetes</taxon>
        <taxon>Micrococcales</taxon>
        <taxon>Microbacteriaceae</taxon>
        <taxon>Microbacterium</taxon>
    </lineage>
</organism>
<dbReference type="CDD" id="cd06661">
    <property type="entry name" value="GGCT_like"/>
    <property type="match status" value="1"/>
</dbReference>
<name>A0ABU5NA25_9MICO</name>
<dbReference type="EMBL" id="JAWJYN010000003">
    <property type="protein sequence ID" value="MDZ8162934.1"/>
    <property type="molecule type" value="Genomic_DNA"/>
</dbReference>
<accession>A0ABU5NA25</accession>
<evidence type="ECO:0000313" key="2">
    <source>
        <dbReference type="EMBL" id="MDZ8162934.1"/>
    </source>
</evidence>
<keyword evidence="3" id="KW-1185">Reference proteome</keyword>
<dbReference type="InterPro" id="IPR013024">
    <property type="entry name" value="GGCT-like"/>
</dbReference>
<dbReference type="InterPro" id="IPR009288">
    <property type="entry name" value="AIG2-like_dom"/>
</dbReference>
<evidence type="ECO:0000313" key="3">
    <source>
        <dbReference type="Proteomes" id="UP001291912"/>
    </source>
</evidence>
<protein>
    <submittedName>
        <fullName evidence="2">Gamma-glutamylcyclotransferase family protein</fullName>
    </submittedName>
</protein>
<comment type="caution">
    <text evidence="2">The sequence shown here is derived from an EMBL/GenBank/DDBJ whole genome shotgun (WGS) entry which is preliminary data.</text>
</comment>
<dbReference type="RefSeq" id="WP_194422716.1">
    <property type="nucleotide sequence ID" value="NZ_BAAAPT010000001.1"/>
</dbReference>
<reference evidence="2 3" key="1">
    <citation type="submission" date="2023-10" db="EMBL/GenBank/DDBJ databases">
        <title>Microbacterium xanthum sp. nov., isolated from seaweed.</title>
        <authorList>
            <person name="Lee S.D."/>
        </authorList>
    </citation>
    <scope>NUCLEOTIDE SEQUENCE [LARGE SCALE GENOMIC DNA]</scope>
    <source>
        <strain evidence="2 3">KCTC 19124</strain>
    </source>
</reference>
<dbReference type="Pfam" id="PF06094">
    <property type="entry name" value="GGACT"/>
    <property type="match status" value="1"/>
</dbReference>
<gene>
    <name evidence="2" type="ORF">R2Q92_13960</name>
</gene>